<dbReference type="EMBL" id="CEKZ01000003">
    <property type="protein sequence ID" value="CEQ03250.1"/>
    <property type="molecule type" value="Genomic_DNA"/>
</dbReference>
<gene>
    <name evidence="4" type="primary">nudF_1</name>
    <name evidence="4" type="ORF">R28058_09831</name>
</gene>
<dbReference type="PROSITE" id="PS51462">
    <property type="entry name" value="NUDIX"/>
    <property type="match status" value="1"/>
</dbReference>
<dbReference type="InterPro" id="IPR000086">
    <property type="entry name" value="NUDIX_hydrolase_dom"/>
</dbReference>
<dbReference type="Proteomes" id="UP000049127">
    <property type="component" value="Unassembled WGS sequence"/>
</dbReference>
<evidence type="ECO:0000313" key="5">
    <source>
        <dbReference type="Proteomes" id="UP000049127"/>
    </source>
</evidence>
<evidence type="ECO:0000256" key="1">
    <source>
        <dbReference type="ARBA" id="ARBA00001946"/>
    </source>
</evidence>
<sequence>MKINRIKELKPLVQTRFLNMYDAKYKNKNGNEKSWMIASRKGYEALADKYFNGKSDEVDAVVIAAFHEESKSLVLVRQFRVPLNDYVYELPAGLVDDNEDCVITIKRELKEETGLDIIKINEQLGSKQLYLSPGMTEESASLVYCTCGGDLSTKYLEEDEDITPILVNRDEAKKLLNKVEKMDIKAFMVLQSFVLFGEEIFTC</sequence>
<proteinExistence type="predicted"/>
<dbReference type="RefSeq" id="WP_055341652.1">
    <property type="nucleotide sequence ID" value="NZ_CDNI01000003.1"/>
</dbReference>
<organism evidence="4 5">
    <name type="scientific">Paraclostridium sordellii</name>
    <name type="common">Clostridium sordellii</name>
    <dbReference type="NCBI Taxonomy" id="1505"/>
    <lineage>
        <taxon>Bacteria</taxon>
        <taxon>Bacillati</taxon>
        <taxon>Bacillota</taxon>
        <taxon>Clostridia</taxon>
        <taxon>Peptostreptococcales</taxon>
        <taxon>Peptostreptococcaceae</taxon>
        <taxon>Paraclostridium</taxon>
    </lineage>
</organism>
<dbReference type="AlphaFoldDB" id="A0A0C7G6E8"/>
<feature type="domain" description="Nudix hydrolase" evidence="3">
    <location>
        <begin position="56"/>
        <end position="190"/>
    </location>
</feature>
<dbReference type="OrthoDB" id="9788922at2"/>
<keyword evidence="2 4" id="KW-0378">Hydrolase</keyword>
<dbReference type="Pfam" id="PF00293">
    <property type="entry name" value="NUDIX"/>
    <property type="match status" value="1"/>
</dbReference>
<dbReference type="CDD" id="cd03424">
    <property type="entry name" value="NUDIX_ADPRase_Nudt5_UGPPase_Nudt14"/>
    <property type="match status" value="1"/>
</dbReference>
<reference evidence="4 5" key="1">
    <citation type="submission" date="2015-01" db="EMBL/GenBank/DDBJ databases">
        <authorList>
            <person name="Aslett A.Martin."/>
            <person name="De Silva Nishadi"/>
        </authorList>
    </citation>
    <scope>NUCLEOTIDE SEQUENCE [LARGE SCALE GENOMIC DNA]</scope>
    <source>
        <strain evidence="4 5">R28058</strain>
    </source>
</reference>
<dbReference type="PROSITE" id="PS00893">
    <property type="entry name" value="NUDIX_BOX"/>
    <property type="match status" value="1"/>
</dbReference>
<dbReference type="InterPro" id="IPR015797">
    <property type="entry name" value="NUDIX_hydrolase-like_dom_sf"/>
</dbReference>
<dbReference type="PANTHER" id="PTHR11839:SF18">
    <property type="entry name" value="NUDIX HYDROLASE DOMAIN-CONTAINING PROTEIN"/>
    <property type="match status" value="1"/>
</dbReference>
<dbReference type="Gene3D" id="3.90.79.10">
    <property type="entry name" value="Nucleoside Triphosphate Pyrophosphohydrolase"/>
    <property type="match status" value="1"/>
</dbReference>
<dbReference type="SUPFAM" id="SSF55811">
    <property type="entry name" value="Nudix"/>
    <property type="match status" value="1"/>
</dbReference>
<dbReference type="EC" id="3.6.1.13" evidence="4"/>
<name>A0A0C7G6E8_PARSO</name>
<dbReference type="GO" id="GO:0006753">
    <property type="term" value="P:nucleoside phosphate metabolic process"/>
    <property type="evidence" value="ECO:0007669"/>
    <property type="project" value="TreeGrafter"/>
</dbReference>
<evidence type="ECO:0000259" key="3">
    <source>
        <dbReference type="PROSITE" id="PS51462"/>
    </source>
</evidence>
<dbReference type="GO" id="GO:0019693">
    <property type="term" value="P:ribose phosphate metabolic process"/>
    <property type="evidence" value="ECO:0007669"/>
    <property type="project" value="TreeGrafter"/>
</dbReference>
<evidence type="ECO:0000313" key="4">
    <source>
        <dbReference type="EMBL" id="CEQ03250.1"/>
    </source>
</evidence>
<protein>
    <submittedName>
        <fullName evidence="4">MutT/NUDIX family hydrolase</fullName>
        <ecNumber evidence="4">3.6.1.13</ecNumber>
    </submittedName>
</protein>
<dbReference type="InterPro" id="IPR020084">
    <property type="entry name" value="NUDIX_hydrolase_CS"/>
</dbReference>
<evidence type="ECO:0000256" key="2">
    <source>
        <dbReference type="ARBA" id="ARBA00022801"/>
    </source>
</evidence>
<dbReference type="GO" id="GO:0047631">
    <property type="term" value="F:ADP-ribose diphosphatase activity"/>
    <property type="evidence" value="ECO:0007669"/>
    <property type="project" value="UniProtKB-EC"/>
</dbReference>
<comment type="cofactor">
    <cofactor evidence="1">
        <name>Mg(2+)</name>
        <dbReference type="ChEBI" id="CHEBI:18420"/>
    </cofactor>
</comment>
<accession>A0A0C7G6E8</accession>
<dbReference type="PANTHER" id="PTHR11839">
    <property type="entry name" value="UDP/ADP-SUGAR PYROPHOSPHATASE"/>
    <property type="match status" value="1"/>
</dbReference>